<name>A0AA90HR19_ACIBA</name>
<dbReference type="EMBL" id="JARTMM010000031">
    <property type="protein sequence ID" value="MDK4882003.1"/>
    <property type="molecule type" value="Genomic_DNA"/>
</dbReference>
<reference evidence="2" key="3">
    <citation type="submission" date="2024-01" db="EMBL/GenBank/DDBJ databases">
        <authorList>
            <person name="Macesic N."/>
        </authorList>
    </citation>
    <scope>NUCLEOTIDE SEQUENCE</scope>
    <source>
        <strain evidence="2">CPO519</strain>
    </source>
</reference>
<organism evidence="1">
    <name type="scientific">Acinetobacter baumannii</name>
    <dbReference type="NCBI Taxonomy" id="470"/>
    <lineage>
        <taxon>Bacteria</taxon>
        <taxon>Pseudomonadati</taxon>
        <taxon>Pseudomonadota</taxon>
        <taxon>Gammaproteobacteria</taxon>
        <taxon>Moraxellales</taxon>
        <taxon>Moraxellaceae</taxon>
        <taxon>Acinetobacter</taxon>
        <taxon>Acinetobacter calcoaceticus/baumannii complex</taxon>
    </lineage>
</organism>
<proteinExistence type="predicted"/>
<evidence type="ECO:0000313" key="3">
    <source>
        <dbReference type="Proteomes" id="UP001174156"/>
    </source>
</evidence>
<evidence type="ECO:0000313" key="2">
    <source>
        <dbReference type="EMBL" id="MEC5497031.1"/>
    </source>
</evidence>
<dbReference type="AlphaFoldDB" id="A0AA90HR19"/>
<dbReference type="Proteomes" id="UP001174156">
    <property type="component" value="Unassembled WGS sequence"/>
</dbReference>
<evidence type="ECO:0000313" key="1">
    <source>
        <dbReference type="EMBL" id="MDK4882003.1"/>
    </source>
</evidence>
<reference evidence="2 3" key="1">
    <citation type="journal article" date="2023" name="Nat. Commun.">
        <title>Genomic dissection of endemic carbapenem resistance reveals metallo-beta-lactamase dissemination through clonal, plasmid and integron transfer.</title>
        <authorList>
            <person name="Macesic N."/>
            <person name="Hawkey J."/>
            <person name="Vezina B."/>
            <person name="Wisniewski J.A."/>
            <person name="Cottingham H."/>
            <person name="Blakeway L.V."/>
            <person name="Harshegyi T."/>
            <person name="Pragastis K."/>
            <person name="Badoordeen G.Z."/>
            <person name="Dennison A."/>
            <person name="Spelman D.W."/>
            <person name="Jenney A.W.J."/>
            <person name="Peleg A.Y."/>
        </authorList>
    </citation>
    <scope>NUCLEOTIDE SEQUENCE [LARGE SCALE GENOMIC DNA]</scope>
    <source>
        <strain evidence="2 3">CPO519</strain>
    </source>
</reference>
<reference evidence="1" key="2">
    <citation type="submission" date="2023-01" db="EMBL/GenBank/DDBJ databases">
        <title>Genomic dissection of endemic carbapenem resistance: metallo-beta-lactamase gene dissemination through clonal, plasmid and integron transfer pathways.</title>
        <authorList>
            <person name="Macesic N."/>
        </authorList>
    </citation>
    <scope>NUCLEOTIDE SEQUENCE</scope>
    <source>
        <strain evidence="1">CPO519</strain>
    </source>
</reference>
<dbReference type="EMBL" id="JARTMM020000001">
    <property type="protein sequence ID" value="MEC5497031.1"/>
    <property type="molecule type" value="Genomic_DNA"/>
</dbReference>
<sequence>MKTMRLSDEEVQIISDRRTEQHHKKATFAFQVKSIQVANEYFEWCKKEGFYTPDFGTFVNSFGYEGPDAKVMCEAVNQIWKLVFSFKIPKEKTQ</sequence>
<protein>
    <submittedName>
        <fullName evidence="1">Uncharacterized protein</fullName>
    </submittedName>
</protein>
<gene>
    <name evidence="2" type="ORF">P9867_011260</name>
    <name evidence="1" type="ORF">P9867_09885</name>
</gene>
<comment type="caution">
    <text evidence="1">The sequence shown here is derived from an EMBL/GenBank/DDBJ whole genome shotgun (WGS) entry which is preliminary data.</text>
</comment>
<accession>A0AA90HR19</accession>